<proteinExistence type="predicted"/>
<sequence length="53" mass="5806">MDKAMTAAEVEALRKQLATDRTVMVDIMDHLKQLVLVAGENSPQATNEESYAA</sequence>
<dbReference type="EMBL" id="JBHUHT010000017">
    <property type="protein sequence ID" value="MFD2097261.1"/>
    <property type="molecule type" value="Genomic_DNA"/>
</dbReference>
<evidence type="ECO:0000313" key="2">
    <source>
        <dbReference type="Proteomes" id="UP001597380"/>
    </source>
</evidence>
<evidence type="ECO:0000313" key="1">
    <source>
        <dbReference type="EMBL" id="MFD2097261.1"/>
    </source>
</evidence>
<dbReference type="Proteomes" id="UP001597380">
    <property type="component" value="Unassembled WGS sequence"/>
</dbReference>
<name>A0ABW4XNV7_9GAMM</name>
<comment type="caution">
    <text evidence="1">The sequence shown here is derived from an EMBL/GenBank/DDBJ whole genome shotgun (WGS) entry which is preliminary data.</text>
</comment>
<organism evidence="1 2">
    <name type="scientific">Corallincola platygyrae</name>
    <dbReference type="NCBI Taxonomy" id="1193278"/>
    <lineage>
        <taxon>Bacteria</taxon>
        <taxon>Pseudomonadati</taxon>
        <taxon>Pseudomonadota</taxon>
        <taxon>Gammaproteobacteria</taxon>
        <taxon>Alteromonadales</taxon>
        <taxon>Psychromonadaceae</taxon>
        <taxon>Corallincola</taxon>
    </lineage>
</organism>
<dbReference type="RefSeq" id="WP_345340423.1">
    <property type="nucleotide sequence ID" value="NZ_BAABLI010000015.1"/>
</dbReference>
<gene>
    <name evidence="1" type="ORF">ACFSJ3_14790</name>
</gene>
<keyword evidence="2" id="KW-1185">Reference proteome</keyword>
<reference evidence="2" key="1">
    <citation type="journal article" date="2019" name="Int. J. Syst. Evol. Microbiol.">
        <title>The Global Catalogue of Microorganisms (GCM) 10K type strain sequencing project: providing services to taxonomists for standard genome sequencing and annotation.</title>
        <authorList>
            <consortium name="The Broad Institute Genomics Platform"/>
            <consortium name="The Broad Institute Genome Sequencing Center for Infectious Disease"/>
            <person name="Wu L."/>
            <person name="Ma J."/>
        </authorList>
    </citation>
    <scope>NUCLEOTIDE SEQUENCE [LARGE SCALE GENOMIC DNA]</scope>
    <source>
        <strain evidence="2">CGMCC 1.10992</strain>
    </source>
</reference>
<protein>
    <submittedName>
        <fullName evidence="1">Uncharacterized protein</fullName>
    </submittedName>
</protein>
<accession>A0ABW4XNV7</accession>